<dbReference type="Proteomes" id="UP000325315">
    <property type="component" value="Unassembled WGS sequence"/>
</dbReference>
<dbReference type="PANTHER" id="PTHR33325">
    <property type="entry name" value="ZINC FINGER, CCHC-TYPE-RELATED"/>
    <property type="match status" value="1"/>
</dbReference>
<name>A0A5B6W6I1_9ROSI</name>
<evidence type="ECO:0000313" key="2">
    <source>
        <dbReference type="Proteomes" id="UP000325315"/>
    </source>
</evidence>
<dbReference type="OrthoDB" id="1674285at2759"/>
<comment type="caution">
    <text evidence="1">The sequence shown here is derived from an EMBL/GenBank/DDBJ whole genome shotgun (WGS) entry which is preliminary data.</text>
</comment>
<dbReference type="AlphaFoldDB" id="A0A5B6W6I1"/>
<dbReference type="EMBL" id="SMMG02000004">
    <property type="protein sequence ID" value="KAA3476883.1"/>
    <property type="molecule type" value="Genomic_DNA"/>
</dbReference>
<reference evidence="2" key="1">
    <citation type="journal article" date="2019" name="Plant Biotechnol. J.">
        <title>Genome sequencing of the Australian wild diploid species Gossypium australe highlights disease resistance and delayed gland morphogenesis.</title>
        <authorList>
            <person name="Cai Y."/>
            <person name="Cai X."/>
            <person name="Wang Q."/>
            <person name="Wang P."/>
            <person name="Zhang Y."/>
            <person name="Cai C."/>
            <person name="Xu Y."/>
            <person name="Wang K."/>
            <person name="Zhou Z."/>
            <person name="Wang C."/>
            <person name="Geng S."/>
            <person name="Li B."/>
            <person name="Dong Q."/>
            <person name="Hou Y."/>
            <person name="Wang H."/>
            <person name="Ai P."/>
            <person name="Liu Z."/>
            <person name="Yi F."/>
            <person name="Sun M."/>
            <person name="An G."/>
            <person name="Cheng J."/>
            <person name="Zhang Y."/>
            <person name="Shi Q."/>
            <person name="Xie Y."/>
            <person name="Shi X."/>
            <person name="Chang Y."/>
            <person name="Huang F."/>
            <person name="Chen Y."/>
            <person name="Hong S."/>
            <person name="Mi L."/>
            <person name="Sun Q."/>
            <person name="Zhang L."/>
            <person name="Zhou B."/>
            <person name="Peng R."/>
            <person name="Zhang X."/>
            <person name="Liu F."/>
        </authorList>
    </citation>
    <scope>NUCLEOTIDE SEQUENCE [LARGE SCALE GENOMIC DNA]</scope>
    <source>
        <strain evidence="2">cv. PA1801</strain>
    </source>
</reference>
<keyword evidence="2" id="KW-1185">Reference proteome</keyword>
<proteinExistence type="predicted"/>
<protein>
    <submittedName>
        <fullName evidence="1">Uncharacterized protein</fullName>
    </submittedName>
</protein>
<evidence type="ECO:0000313" key="1">
    <source>
        <dbReference type="EMBL" id="KAA3476883.1"/>
    </source>
</evidence>
<dbReference type="PANTHER" id="PTHR33325:SF11">
    <property type="entry name" value="COLD SHOCK DOMAIN-CONTAINING PROTEIN 4-LIKE"/>
    <property type="match status" value="1"/>
</dbReference>
<sequence length="87" mass="10330">MYFTYLFKVSFNFLLSMIIMSNVAKLEFVVLDITRKNYLSWIFDAKINLLAKVLENTIMQGNKEFNQDKVKAIVFLRHYFHEGLKEG</sequence>
<accession>A0A5B6W6I1</accession>
<organism evidence="1 2">
    <name type="scientific">Gossypium australe</name>
    <dbReference type="NCBI Taxonomy" id="47621"/>
    <lineage>
        <taxon>Eukaryota</taxon>
        <taxon>Viridiplantae</taxon>
        <taxon>Streptophyta</taxon>
        <taxon>Embryophyta</taxon>
        <taxon>Tracheophyta</taxon>
        <taxon>Spermatophyta</taxon>
        <taxon>Magnoliopsida</taxon>
        <taxon>eudicotyledons</taxon>
        <taxon>Gunneridae</taxon>
        <taxon>Pentapetalae</taxon>
        <taxon>rosids</taxon>
        <taxon>malvids</taxon>
        <taxon>Malvales</taxon>
        <taxon>Malvaceae</taxon>
        <taxon>Malvoideae</taxon>
        <taxon>Gossypium</taxon>
    </lineage>
</organism>
<gene>
    <name evidence="1" type="ORF">EPI10_010816</name>
</gene>